<dbReference type="InterPro" id="IPR029058">
    <property type="entry name" value="AB_hydrolase_fold"/>
</dbReference>
<dbReference type="AlphaFoldDB" id="A0A7R7XGY6"/>
<dbReference type="Proteomes" id="UP000654913">
    <property type="component" value="Chromosome 2"/>
</dbReference>
<dbReference type="PANTHER" id="PTHR37017">
    <property type="entry name" value="AB HYDROLASE-1 DOMAIN-CONTAINING PROTEIN-RELATED"/>
    <property type="match status" value="1"/>
</dbReference>
<name>A0A7R7XGY6_9EURO</name>
<dbReference type="InterPro" id="IPR052897">
    <property type="entry name" value="Sec-Metab_Biosynth_Hydrolase"/>
</dbReference>
<dbReference type="OrthoDB" id="1263307at2759"/>
<proteinExistence type="predicted"/>
<gene>
    <name evidence="2" type="ORF">APUU_21537A</name>
</gene>
<dbReference type="Pfam" id="PF12697">
    <property type="entry name" value="Abhydrolase_6"/>
    <property type="match status" value="1"/>
</dbReference>
<accession>A0A7R7XGY6</accession>
<dbReference type="EMBL" id="AP024444">
    <property type="protein sequence ID" value="BCS21105.1"/>
    <property type="molecule type" value="Genomic_DNA"/>
</dbReference>
<dbReference type="SUPFAM" id="SSF53474">
    <property type="entry name" value="alpha/beta-Hydrolases"/>
    <property type="match status" value="1"/>
</dbReference>
<evidence type="ECO:0000313" key="2">
    <source>
        <dbReference type="EMBL" id="BCS21105.1"/>
    </source>
</evidence>
<evidence type="ECO:0000313" key="3">
    <source>
        <dbReference type="Proteomes" id="UP000654913"/>
    </source>
</evidence>
<reference evidence="2" key="2">
    <citation type="submission" date="2021-02" db="EMBL/GenBank/DDBJ databases">
        <title>Aspergillus puulaauensis MK2 genome sequence.</title>
        <authorList>
            <person name="Futagami T."/>
            <person name="Mori K."/>
            <person name="Kadooka C."/>
            <person name="Tanaka T."/>
        </authorList>
    </citation>
    <scope>NUCLEOTIDE SEQUENCE</scope>
    <source>
        <strain evidence="2">MK2</strain>
    </source>
</reference>
<evidence type="ECO:0000259" key="1">
    <source>
        <dbReference type="Pfam" id="PF12697"/>
    </source>
</evidence>
<reference evidence="2" key="1">
    <citation type="submission" date="2021-01" db="EMBL/GenBank/DDBJ databases">
        <authorList>
            <consortium name="Aspergillus puulaauensis MK2 genome sequencing consortium"/>
            <person name="Kazuki M."/>
            <person name="Futagami T."/>
        </authorList>
    </citation>
    <scope>NUCLEOTIDE SEQUENCE</scope>
    <source>
        <strain evidence="2">MK2</strain>
    </source>
</reference>
<dbReference type="RefSeq" id="XP_041553299.1">
    <property type="nucleotide sequence ID" value="XM_041700300.1"/>
</dbReference>
<protein>
    <recommendedName>
        <fullName evidence="1">AB hydrolase-1 domain-containing protein</fullName>
    </recommendedName>
</protein>
<dbReference type="InterPro" id="IPR000073">
    <property type="entry name" value="AB_hydrolase_1"/>
</dbReference>
<organism evidence="2 3">
    <name type="scientific">Aspergillus puulaauensis</name>
    <dbReference type="NCBI Taxonomy" id="1220207"/>
    <lineage>
        <taxon>Eukaryota</taxon>
        <taxon>Fungi</taxon>
        <taxon>Dikarya</taxon>
        <taxon>Ascomycota</taxon>
        <taxon>Pezizomycotina</taxon>
        <taxon>Eurotiomycetes</taxon>
        <taxon>Eurotiomycetidae</taxon>
        <taxon>Eurotiales</taxon>
        <taxon>Aspergillaceae</taxon>
        <taxon>Aspergillus</taxon>
    </lineage>
</organism>
<dbReference type="GeneID" id="64971110"/>
<dbReference type="KEGG" id="apuu:APUU_21537A"/>
<feature type="domain" description="AB hydrolase-1" evidence="1">
    <location>
        <begin position="33"/>
        <end position="264"/>
    </location>
</feature>
<dbReference type="PANTHER" id="PTHR37017:SF11">
    <property type="entry name" value="ESTERASE_LIPASE_THIOESTERASE DOMAIN-CONTAINING PROTEIN"/>
    <property type="match status" value="1"/>
</dbReference>
<sequence>MKQPLLISRTPHHISTISPNSNIQNMANHNPTILLIPGAWHKGSTFDLVATILRDQGYQAETITLPSVGGPASTTAYDDAEYIQRQYLEPLISSERNVILLMHSYAGVPGTESVKGFTRKGLAGQGKKGGVVGLIYLSSFIVPAGASVATLLPGGLDSFMTMEGDMMVPKNPRENFYNDLDDAAAEEYLADIVPHAPATMSTPLTYEAYRAVDTSYIFCTRDTGFPLVGQQRIAAIAGKERVHTYSVDAGHFAMLSRPGDVANAIMDVASRVVQN</sequence>
<dbReference type="Gene3D" id="3.40.50.1820">
    <property type="entry name" value="alpha/beta hydrolase"/>
    <property type="match status" value="1"/>
</dbReference>
<keyword evidence="3" id="KW-1185">Reference proteome</keyword>